<sequence length="256" mass="26747">MRSFGSSGASLTSSSGPAQDRTLGSALKARGGIVRSSPNAPSDKPLQGTNRGTNGLPVRTITLYEDAQSLASASGKPCRDPVEWLSSEQQGKLPSRRSIRFDPSRPASTKPPTTSEPSPSPQASGSTTGTTTMLCKLRRGPDVFWIQHSTQIVHLPDVDPAPNLGGPSLVDRRPSPRPAAGRQQVDRRRGGTQRRPPGEGAGKVGVGVPAPPCAPHPYDGTMHSADEGGEGVLSFISRVFGVVHTSDSNSDDDQAA</sequence>
<feature type="region of interest" description="Disordered" evidence="1">
    <location>
        <begin position="154"/>
        <end position="229"/>
    </location>
</feature>
<dbReference type="InParanoid" id="A0A0G4EHK4"/>
<evidence type="ECO:0000256" key="1">
    <source>
        <dbReference type="SAM" id="MobiDB-lite"/>
    </source>
</evidence>
<gene>
    <name evidence="2" type="ORF">Vbra_11930</name>
</gene>
<evidence type="ECO:0000313" key="2">
    <source>
        <dbReference type="EMBL" id="CEL95500.1"/>
    </source>
</evidence>
<reference evidence="2 3" key="1">
    <citation type="submission" date="2014-11" db="EMBL/GenBank/DDBJ databases">
        <authorList>
            <person name="Zhu J."/>
            <person name="Qi W."/>
            <person name="Song R."/>
        </authorList>
    </citation>
    <scope>NUCLEOTIDE SEQUENCE [LARGE SCALE GENOMIC DNA]</scope>
</reference>
<proteinExistence type="predicted"/>
<protein>
    <submittedName>
        <fullName evidence="2">Uncharacterized protein</fullName>
    </submittedName>
</protein>
<dbReference type="AlphaFoldDB" id="A0A0G4EHK4"/>
<dbReference type="Proteomes" id="UP000041254">
    <property type="component" value="Unassembled WGS sequence"/>
</dbReference>
<accession>A0A0G4EHK4</accession>
<organism evidence="2 3">
    <name type="scientific">Vitrella brassicaformis (strain CCMP3155)</name>
    <dbReference type="NCBI Taxonomy" id="1169540"/>
    <lineage>
        <taxon>Eukaryota</taxon>
        <taxon>Sar</taxon>
        <taxon>Alveolata</taxon>
        <taxon>Colpodellida</taxon>
        <taxon>Vitrellaceae</taxon>
        <taxon>Vitrella</taxon>
    </lineage>
</organism>
<dbReference type="VEuPathDB" id="CryptoDB:Vbra_11930"/>
<feature type="compositionally biased region" description="Low complexity" evidence="1">
    <location>
        <begin position="1"/>
        <end position="16"/>
    </location>
</feature>
<evidence type="ECO:0000313" key="3">
    <source>
        <dbReference type="Proteomes" id="UP000041254"/>
    </source>
</evidence>
<keyword evidence="3" id="KW-1185">Reference proteome</keyword>
<dbReference type="EMBL" id="CDMY01000228">
    <property type="protein sequence ID" value="CEL95500.1"/>
    <property type="molecule type" value="Genomic_DNA"/>
</dbReference>
<feature type="compositionally biased region" description="Low complexity" evidence="1">
    <location>
        <begin position="106"/>
        <end position="117"/>
    </location>
</feature>
<feature type="region of interest" description="Disordered" evidence="1">
    <location>
        <begin position="1"/>
        <end position="134"/>
    </location>
</feature>
<name>A0A0G4EHK4_VITBC</name>
<feature type="compositionally biased region" description="Polar residues" evidence="1">
    <location>
        <begin position="122"/>
        <end position="133"/>
    </location>
</feature>